<dbReference type="Pfam" id="PF16819">
    <property type="entry name" value="DUF5074"/>
    <property type="match status" value="1"/>
</dbReference>
<dbReference type="EMBL" id="JBHMFC010000008">
    <property type="protein sequence ID" value="MFB9055546.1"/>
    <property type="molecule type" value="Genomic_DNA"/>
</dbReference>
<dbReference type="PANTHER" id="PTHR47197:SF3">
    <property type="entry name" value="DIHYDRO-HEME D1 DEHYDROGENASE"/>
    <property type="match status" value="1"/>
</dbReference>
<evidence type="ECO:0000256" key="1">
    <source>
        <dbReference type="SAM" id="SignalP"/>
    </source>
</evidence>
<comment type="caution">
    <text evidence="2">The sequence shown here is derived from an EMBL/GenBank/DDBJ whole genome shotgun (WGS) entry which is preliminary data.</text>
</comment>
<keyword evidence="3" id="KW-1185">Reference proteome</keyword>
<dbReference type="RefSeq" id="WP_379859735.1">
    <property type="nucleotide sequence ID" value="NZ_JBHMFC010000008.1"/>
</dbReference>
<dbReference type="InterPro" id="IPR051200">
    <property type="entry name" value="Host-pathogen_enzymatic-act"/>
</dbReference>
<dbReference type="InterPro" id="IPR011048">
    <property type="entry name" value="Haem_d1_sf"/>
</dbReference>
<reference evidence="2 3" key="1">
    <citation type="submission" date="2024-09" db="EMBL/GenBank/DDBJ databases">
        <authorList>
            <person name="Sun Q."/>
            <person name="Mori K."/>
        </authorList>
    </citation>
    <scope>NUCLEOTIDE SEQUENCE [LARGE SCALE GENOMIC DNA]</scope>
    <source>
        <strain evidence="2 3">CECT 8622</strain>
    </source>
</reference>
<evidence type="ECO:0000313" key="2">
    <source>
        <dbReference type="EMBL" id="MFB9055546.1"/>
    </source>
</evidence>
<proteinExistence type="predicted"/>
<dbReference type="Gene3D" id="2.130.10.10">
    <property type="entry name" value="YVTN repeat-like/Quinoprotein amine dehydrogenase"/>
    <property type="match status" value="1"/>
</dbReference>
<feature type="signal peptide" evidence="1">
    <location>
        <begin position="1"/>
        <end position="22"/>
    </location>
</feature>
<dbReference type="SUPFAM" id="SSF51004">
    <property type="entry name" value="C-terminal (heme d1) domain of cytochrome cd1-nitrite reductase"/>
    <property type="match status" value="1"/>
</dbReference>
<sequence length="353" mass="38552">MKMNKFTLLALTIGLVFTSCTSDDNPADEIKGDYENGILISHEGSFNKPNASVSFISYDYSVLENTIFNNVNSTLLGDTAQSIAFLDNLAYIVVNGSQKIEVVNRYSFKSIATINTGLTNPRYMTFANGKGYVTDWGHGDDADDDVVAIINLSTNTIESSITVGEGPEQIIAKDDKLYVSHKGGWSTNNIISVINTTSNEVDTIEVDDIPDNMLFNDAGNLVVLCQGSNQYWLSPVIETPGSIIKINTSNHSIISTFSFADGLHPDLMAYSNGKLYYQVSNAIYSMSDNSTALPTESIINDSFYGMAVKNNTLYGLKTDFNAETGEISIYDLSTNTLKTTKNLKVGASKIYFN</sequence>
<gene>
    <name evidence="2" type="ORF">ACFFU9_02215</name>
</gene>
<evidence type="ECO:0000313" key="3">
    <source>
        <dbReference type="Proteomes" id="UP001589585"/>
    </source>
</evidence>
<name>A0ABV5F7X7_9FLAO</name>
<feature type="chain" id="PRO_5047302002" evidence="1">
    <location>
        <begin position="23"/>
        <end position="353"/>
    </location>
</feature>
<dbReference type="PANTHER" id="PTHR47197">
    <property type="entry name" value="PROTEIN NIRF"/>
    <property type="match status" value="1"/>
</dbReference>
<organism evidence="2 3">
    <name type="scientific">Mariniflexile ostreae</name>
    <dbReference type="NCBI Taxonomy" id="1520892"/>
    <lineage>
        <taxon>Bacteria</taxon>
        <taxon>Pseudomonadati</taxon>
        <taxon>Bacteroidota</taxon>
        <taxon>Flavobacteriia</taxon>
        <taxon>Flavobacteriales</taxon>
        <taxon>Flavobacteriaceae</taxon>
        <taxon>Mariniflexile</taxon>
    </lineage>
</organism>
<dbReference type="Proteomes" id="UP001589585">
    <property type="component" value="Unassembled WGS sequence"/>
</dbReference>
<accession>A0ABV5F7X7</accession>
<dbReference type="PROSITE" id="PS51257">
    <property type="entry name" value="PROKAR_LIPOPROTEIN"/>
    <property type="match status" value="1"/>
</dbReference>
<dbReference type="InterPro" id="IPR031815">
    <property type="entry name" value="DUF5074"/>
</dbReference>
<keyword evidence="1" id="KW-0732">Signal</keyword>
<dbReference type="InterPro" id="IPR015943">
    <property type="entry name" value="WD40/YVTN_repeat-like_dom_sf"/>
</dbReference>
<protein>
    <submittedName>
        <fullName evidence="2">YncE family protein</fullName>
    </submittedName>
</protein>